<gene>
    <name evidence="2" type="ORF">TIFTF001_054415</name>
</gene>
<proteinExistence type="predicted"/>
<dbReference type="Proteomes" id="UP001187192">
    <property type="component" value="Unassembled WGS sequence"/>
</dbReference>
<evidence type="ECO:0000313" key="2">
    <source>
        <dbReference type="EMBL" id="GMN74448.1"/>
    </source>
</evidence>
<sequence length="91" mass="9877">MSLIFLSISISLSPPLDFPLSALSFSLSATSSRPYNTTAYILPPCKPSSIELTLLPINPFVASLPHDNLGQQPPTSLPSLLRQDLREESQP</sequence>
<dbReference type="EMBL" id="BTGU01014653">
    <property type="protein sequence ID" value="GMN74448.1"/>
    <property type="molecule type" value="Genomic_DNA"/>
</dbReference>
<comment type="caution">
    <text evidence="2">The sequence shown here is derived from an EMBL/GenBank/DDBJ whole genome shotgun (WGS) entry which is preliminary data.</text>
</comment>
<protein>
    <submittedName>
        <fullName evidence="2">Uncharacterized protein</fullName>
    </submittedName>
</protein>
<feature type="region of interest" description="Disordered" evidence="1">
    <location>
        <begin position="66"/>
        <end position="91"/>
    </location>
</feature>
<accession>A0AA88JEX6</accession>
<organism evidence="2 3">
    <name type="scientific">Ficus carica</name>
    <name type="common">Common fig</name>
    <dbReference type="NCBI Taxonomy" id="3494"/>
    <lineage>
        <taxon>Eukaryota</taxon>
        <taxon>Viridiplantae</taxon>
        <taxon>Streptophyta</taxon>
        <taxon>Embryophyta</taxon>
        <taxon>Tracheophyta</taxon>
        <taxon>Spermatophyta</taxon>
        <taxon>Magnoliopsida</taxon>
        <taxon>eudicotyledons</taxon>
        <taxon>Gunneridae</taxon>
        <taxon>Pentapetalae</taxon>
        <taxon>rosids</taxon>
        <taxon>fabids</taxon>
        <taxon>Rosales</taxon>
        <taxon>Moraceae</taxon>
        <taxon>Ficeae</taxon>
        <taxon>Ficus</taxon>
    </lineage>
</organism>
<keyword evidence="3" id="KW-1185">Reference proteome</keyword>
<feature type="compositionally biased region" description="Polar residues" evidence="1">
    <location>
        <begin position="69"/>
        <end position="78"/>
    </location>
</feature>
<dbReference type="AlphaFoldDB" id="A0AA88JEX6"/>
<evidence type="ECO:0000256" key="1">
    <source>
        <dbReference type="SAM" id="MobiDB-lite"/>
    </source>
</evidence>
<dbReference type="Gramene" id="FCD_00034842-RA">
    <property type="protein sequence ID" value="FCD_00034842-RA:cds"/>
    <property type="gene ID" value="FCD_00034842"/>
</dbReference>
<name>A0AA88JEX6_FICCA</name>
<reference evidence="2" key="1">
    <citation type="submission" date="2023-07" db="EMBL/GenBank/DDBJ databases">
        <title>draft genome sequence of fig (Ficus carica).</title>
        <authorList>
            <person name="Takahashi T."/>
            <person name="Nishimura K."/>
        </authorList>
    </citation>
    <scope>NUCLEOTIDE SEQUENCE</scope>
</reference>
<evidence type="ECO:0000313" key="3">
    <source>
        <dbReference type="Proteomes" id="UP001187192"/>
    </source>
</evidence>